<accession>A0A2V3UNH1</accession>
<comment type="cofactor">
    <cofactor evidence="1">
        <name>Mg(2+)</name>
        <dbReference type="ChEBI" id="CHEBI:18420"/>
    </cofactor>
</comment>
<gene>
    <name evidence="6" type="ORF">C7450_103198</name>
</gene>
<keyword evidence="2 6" id="KW-0808">Transferase</keyword>
<dbReference type="PANTHER" id="PTHR21342:SF0">
    <property type="entry name" value="BIFUNCTIONAL NMN ADENYLYLTRANSFERASE_NUDIX HYDROLASE"/>
    <property type="match status" value="1"/>
</dbReference>
<dbReference type="Pfam" id="PF01467">
    <property type="entry name" value="CTP_transf_like"/>
    <property type="match status" value="1"/>
</dbReference>
<dbReference type="AlphaFoldDB" id="A0A2V3UNH1"/>
<evidence type="ECO:0000259" key="5">
    <source>
        <dbReference type="PROSITE" id="PS51462"/>
    </source>
</evidence>
<dbReference type="NCBIfam" id="TIGR00125">
    <property type="entry name" value="cyt_tran_rel"/>
    <property type="match status" value="1"/>
</dbReference>
<dbReference type="GO" id="GO:0016787">
    <property type="term" value="F:hydrolase activity"/>
    <property type="evidence" value="ECO:0007669"/>
    <property type="project" value="UniProtKB-KW"/>
</dbReference>
<dbReference type="OrthoDB" id="9761969at2"/>
<dbReference type="EMBL" id="QJJK01000003">
    <property type="protein sequence ID" value="PXW61680.1"/>
    <property type="molecule type" value="Genomic_DNA"/>
</dbReference>
<evidence type="ECO:0000256" key="2">
    <source>
        <dbReference type="ARBA" id="ARBA00022679"/>
    </source>
</evidence>
<proteinExistence type="predicted"/>
<evidence type="ECO:0000256" key="3">
    <source>
        <dbReference type="ARBA" id="ARBA00022695"/>
    </source>
</evidence>
<dbReference type="InterPro" id="IPR004821">
    <property type="entry name" value="Cyt_trans-like"/>
</dbReference>
<evidence type="ECO:0000313" key="6">
    <source>
        <dbReference type="EMBL" id="PXW61680.1"/>
    </source>
</evidence>
<dbReference type="PANTHER" id="PTHR21342">
    <property type="entry name" value="PHOSPHOPANTETHEINE ADENYLYLTRANSFERASE"/>
    <property type="match status" value="1"/>
</dbReference>
<dbReference type="GO" id="GO:0016779">
    <property type="term" value="F:nucleotidyltransferase activity"/>
    <property type="evidence" value="ECO:0007669"/>
    <property type="project" value="UniProtKB-KW"/>
</dbReference>
<protein>
    <submittedName>
        <fullName evidence="6">Bifunctional NMN adenylyltransferase/nudix hydrolase</fullName>
    </submittedName>
</protein>
<keyword evidence="3 6" id="KW-0548">Nucleotidyltransferase</keyword>
<dbReference type="InterPro" id="IPR015797">
    <property type="entry name" value="NUDIX_hydrolase-like_dom_sf"/>
</dbReference>
<comment type="caution">
    <text evidence="6">The sequence shown here is derived from an EMBL/GenBank/DDBJ whole genome shotgun (WGS) entry which is preliminary data.</text>
</comment>
<dbReference type="SUPFAM" id="SSF55811">
    <property type="entry name" value="Nudix"/>
    <property type="match status" value="1"/>
</dbReference>
<dbReference type="InterPro" id="IPR020084">
    <property type="entry name" value="NUDIX_hydrolase_CS"/>
</dbReference>
<dbReference type="PROSITE" id="PS51462">
    <property type="entry name" value="NUDIX"/>
    <property type="match status" value="1"/>
</dbReference>
<keyword evidence="4 6" id="KW-0378">Hydrolase</keyword>
<dbReference type="InterPro" id="IPR000086">
    <property type="entry name" value="NUDIX_hydrolase_dom"/>
</dbReference>
<organism evidence="6 7">
    <name type="scientific">Chelatococcus asaccharovorans</name>
    <dbReference type="NCBI Taxonomy" id="28210"/>
    <lineage>
        <taxon>Bacteria</taxon>
        <taxon>Pseudomonadati</taxon>
        <taxon>Pseudomonadota</taxon>
        <taxon>Alphaproteobacteria</taxon>
        <taxon>Hyphomicrobiales</taxon>
        <taxon>Chelatococcaceae</taxon>
        <taxon>Chelatococcus</taxon>
    </lineage>
</organism>
<dbReference type="InterPro" id="IPR014729">
    <property type="entry name" value="Rossmann-like_a/b/a_fold"/>
</dbReference>
<feature type="domain" description="Nudix hydrolase" evidence="5">
    <location>
        <begin position="209"/>
        <end position="351"/>
    </location>
</feature>
<dbReference type="Gene3D" id="3.90.79.10">
    <property type="entry name" value="Nucleoside Triphosphate Pyrophosphohydrolase"/>
    <property type="match status" value="1"/>
</dbReference>
<name>A0A2V3UNH1_9HYPH</name>
<dbReference type="Proteomes" id="UP000248021">
    <property type="component" value="Unassembled WGS sequence"/>
</dbReference>
<dbReference type="RefSeq" id="WP_110373983.1">
    <property type="nucleotide sequence ID" value="NZ_JAHBRY010000001.1"/>
</dbReference>
<evidence type="ECO:0000256" key="1">
    <source>
        <dbReference type="ARBA" id="ARBA00001946"/>
    </source>
</evidence>
<evidence type="ECO:0000313" key="7">
    <source>
        <dbReference type="Proteomes" id="UP000248021"/>
    </source>
</evidence>
<dbReference type="Gene3D" id="3.40.50.620">
    <property type="entry name" value="HUPs"/>
    <property type="match status" value="1"/>
</dbReference>
<dbReference type="SUPFAM" id="SSF52374">
    <property type="entry name" value="Nucleotidylyl transferase"/>
    <property type="match status" value="1"/>
</dbReference>
<keyword evidence="7" id="KW-1185">Reference proteome</keyword>
<dbReference type="PROSITE" id="PS00893">
    <property type="entry name" value="NUDIX_BOX"/>
    <property type="match status" value="1"/>
</dbReference>
<sequence>MRKHDFLVFIGRFQPFHIGHKHILDTALENSDRVIVIVGSADSPRTPRNPFTYEERRGMIAGNYQWEVENNRLIIEAITDNQYNDDAWIAEVQRIVSDKVLHLGNGGGFHVHGTKDFRIGLIGFAKDGTSFYLKKFPEWDSVAAKSQYGLFNSSDVREAYFSRVGVLPRDNCPENVVDFMRDFRLSPDYAELVGDVEAVRAYRAQWGRGPFVTADAVVVQSGHVLLIRRGARPGRGRLALPGGFVNCDELIMEAAVRELKEETRISDARGEIPAGVLRSYIEDDKTTIFDQPNRDERARIVTHAFLFRLPERTELSKVYGSDDAQHAAWYALGNLDPADFYSDHYDILRRMLGI</sequence>
<dbReference type="Pfam" id="PF00293">
    <property type="entry name" value="NUDIX"/>
    <property type="match status" value="1"/>
</dbReference>
<evidence type="ECO:0000256" key="4">
    <source>
        <dbReference type="ARBA" id="ARBA00022801"/>
    </source>
</evidence>
<dbReference type="CDD" id="cd18873">
    <property type="entry name" value="NUDIX_NadM_like"/>
    <property type="match status" value="1"/>
</dbReference>
<reference evidence="6 7" key="1">
    <citation type="submission" date="2018-05" db="EMBL/GenBank/DDBJ databases">
        <title>Genomic Encyclopedia of Type Strains, Phase IV (KMG-IV): sequencing the most valuable type-strain genomes for metagenomic binning, comparative biology and taxonomic classification.</title>
        <authorList>
            <person name="Goeker M."/>
        </authorList>
    </citation>
    <scope>NUCLEOTIDE SEQUENCE [LARGE SCALE GENOMIC DNA]</scope>
    <source>
        <strain evidence="6 7">DSM 6462</strain>
    </source>
</reference>